<dbReference type="PANTHER" id="PTHR44688">
    <property type="entry name" value="DNA-BINDING TRANSCRIPTIONAL ACTIVATOR DEVR_DOSR"/>
    <property type="match status" value="1"/>
</dbReference>
<reference evidence="5 6" key="1">
    <citation type="journal article" date="2015" name="Environ. Microbiol.">
        <title>Methane oxidation coupled to nitrate reduction under hypoxia by the Gammaproteobacterium Methylomonas denitrificans, sp. nov. type strain FJG1.</title>
        <authorList>
            <person name="Kits K.D."/>
            <person name="Klotz M.G."/>
            <person name="Stein L.Y."/>
        </authorList>
    </citation>
    <scope>NUCLEOTIDE SEQUENCE [LARGE SCALE GENOMIC DNA]</scope>
    <source>
        <strain evidence="5 6">FJG1</strain>
    </source>
</reference>
<dbReference type="PROSITE" id="PS50043">
    <property type="entry name" value="HTH_LUXR_2"/>
    <property type="match status" value="1"/>
</dbReference>
<dbReference type="GO" id="GO:0006355">
    <property type="term" value="P:regulation of DNA-templated transcription"/>
    <property type="evidence" value="ECO:0007669"/>
    <property type="project" value="InterPro"/>
</dbReference>
<evidence type="ECO:0000256" key="2">
    <source>
        <dbReference type="ARBA" id="ARBA00023125"/>
    </source>
</evidence>
<evidence type="ECO:0000256" key="3">
    <source>
        <dbReference type="ARBA" id="ARBA00023163"/>
    </source>
</evidence>
<dbReference type="InterPro" id="IPR036388">
    <property type="entry name" value="WH-like_DNA-bd_sf"/>
</dbReference>
<keyword evidence="1" id="KW-0805">Transcription regulation</keyword>
<dbReference type="RefSeq" id="WP_036275783.1">
    <property type="nucleotide sequence ID" value="NZ_CP014476.1"/>
</dbReference>
<protein>
    <submittedName>
        <fullName evidence="5">Helix-turn-helix transcriptional regulator</fullName>
    </submittedName>
</protein>
<dbReference type="PRINTS" id="PR00038">
    <property type="entry name" value="HTHLUXR"/>
</dbReference>
<dbReference type="STRING" id="1538553.JT25_015940"/>
<evidence type="ECO:0000313" key="6">
    <source>
        <dbReference type="Proteomes" id="UP000030512"/>
    </source>
</evidence>
<dbReference type="Gene3D" id="1.10.10.10">
    <property type="entry name" value="Winged helix-like DNA-binding domain superfamily/Winged helix DNA-binding domain"/>
    <property type="match status" value="1"/>
</dbReference>
<keyword evidence="2" id="KW-0238">DNA-binding</keyword>
<evidence type="ECO:0000256" key="1">
    <source>
        <dbReference type="ARBA" id="ARBA00023015"/>
    </source>
</evidence>
<evidence type="ECO:0000259" key="4">
    <source>
        <dbReference type="PROSITE" id="PS50043"/>
    </source>
</evidence>
<dbReference type="InterPro" id="IPR016032">
    <property type="entry name" value="Sig_transdc_resp-reg_C-effctor"/>
</dbReference>
<dbReference type="EMBL" id="CP014476">
    <property type="protein sequence ID" value="AMK77951.1"/>
    <property type="molecule type" value="Genomic_DNA"/>
</dbReference>
<name>A0A126T7A0_9GAMM</name>
<dbReference type="Proteomes" id="UP000030512">
    <property type="component" value="Chromosome"/>
</dbReference>
<dbReference type="GO" id="GO:0003677">
    <property type="term" value="F:DNA binding"/>
    <property type="evidence" value="ECO:0007669"/>
    <property type="project" value="UniProtKB-KW"/>
</dbReference>
<dbReference type="SUPFAM" id="SSF46894">
    <property type="entry name" value="C-terminal effector domain of the bipartite response regulators"/>
    <property type="match status" value="1"/>
</dbReference>
<dbReference type="AlphaFoldDB" id="A0A126T7A0"/>
<keyword evidence="6" id="KW-1185">Reference proteome</keyword>
<sequence>MANILIYSNNPQLTAQWTHALIAEYNVSMLHSIRSEYTADAVIFDAKKLDDDASLLSVFANKKARFLVMGSDWPENKQIEVLINGAAGYCEQSEASELLTRAVACILAGDIWIRRALVPKVIGVLTSARRTQLTPSTIDTELKLKQLASLSAREVEVANMIRQGESNKRIAFAMNISERTVKAHLSSIFRKLNVDDRLRLAILLKEIDQYHRGMS</sequence>
<accession>A0A126T7A0</accession>
<evidence type="ECO:0000313" key="5">
    <source>
        <dbReference type="EMBL" id="AMK77951.1"/>
    </source>
</evidence>
<dbReference type="CDD" id="cd06170">
    <property type="entry name" value="LuxR_C_like"/>
    <property type="match status" value="1"/>
</dbReference>
<dbReference type="PROSITE" id="PS00622">
    <property type="entry name" value="HTH_LUXR_1"/>
    <property type="match status" value="1"/>
</dbReference>
<dbReference type="Pfam" id="PF00196">
    <property type="entry name" value="GerE"/>
    <property type="match status" value="1"/>
</dbReference>
<organism evidence="5 6">
    <name type="scientific">Methylomonas denitrificans</name>
    <dbReference type="NCBI Taxonomy" id="1538553"/>
    <lineage>
        <taxon>Bacteria</taxon>
        <taxon>Pseudomonadati</taxon>
        <taxon>Pseudomonadota</taxon>
        <taxon>Gammaproteobacteria</taxon>
        <taxon>Methylococcales</taxon>
        <taxon>Methylococcaceae</taxon>
        <taxon>Methylomonas</taxon>
    </lineage>
</organism>
<dbReference type="SMART" id="SM00421">
    <property type="entry name" value="HTH_LUXR"/>
    <property type="match status" value="1"/>
</dbReference>
<dbReference type="InterPro" id="IPR000792">
    <property type="entry name" value="Tscrpt_reg_LuxR_C"/>
</dbReference>
<proteinExistence type="predicted"/>
<feature type="domain" description="HTH luxR-type" evidence="4">
    <location>
        <begin position="143"/>
        <end position="208"/>
    </location>
</feature>
<dbReference type="KEGG" id="mdn:JT25_015940"/>
<keyword evidence="3" id="KW-0804">Transcription</keyword>
<dbReference type="Gene3D" id="3.40.50.2300">
    <property type="match status" value="1"/>
</dbReference>
<dbReference type="PANTHER" id="PTHR44688:SF16">
    <property type="entry name" value="DNA-BINDING TRANSCRIPTIONAL ACTIVATOR DEVR_DOSR"/>
    <property type="match status" value="1"/>
</dbReference>
<gene>
    <name evidence="5" type="ORF">JT25_015940</name>
</gene>